<evidence type="ECO:0000313" key="4">
    <source>
        <dbReference type="Proteomes" id="UP000305881"/>
    </source>
</evidence>
<dbReference type="SMART" id="SM00240">
    <property type="entry name" value="FHA"/>
    <property type="match status" value="1"/>
</dbReference>
<dbReference type="InterPro" id="IPR017735">
    <property type="entry name" value="T6SS_FHA"/>
</dbReference>
<dbReference type="EMBL" id="CP035467">
    <property type="protein sequence ID" value="QCW82757.1"/>
    <property type="molecule type" value="Genomic_DNA"/>
</dbReference>
<evidence type="ECO:0000313" key="3">
    <source>
        <dbReference type="EMBL" id="QCW82757.1"/>
    </source>
</evidence>
<dbReference type="Gene3D" id="2.60.200.20">
    <property type="match status" value="1"/>
</dbReference>
<dbReference type="Pfam" id="PF20232">
    <property type="entry name" value="T6SS_FHA_C"/>
    <property type="match status" value="1"/>
</dbReference>
<feature type="domain" description="FHA" evidence="2">
    <location>
        <begin position="28"/>
        <end position="78"/>
    </location>
</feature>
<dbReference type="OrthoDB" id="273564at2"/>
<keyword evidence="4" id="KW-1185">Reference proteome</keyword>
<name>A0A4P9UNF7_METBY</name>
<sequence>MALSLKITMYKGKPLSESKLVAFPNGEGTIGRSDDNTLVLLDPDKFVSRHHASIKYENGIYYLTDSSLAGVFIDNEANPLRNDSTPLHNGTLLKVGEYEIETIITEDTRQDDFPFPDIFADSPSKSIEPEELFSTPVDTEADRLIGDNDSPFPRHEELIDAKESDTPEFESYLQDHVSPLFDSFIAPQIQSTPKPFEEIPENLSFEDLFADSDTPSSDRQIEDDSRASSMDLLNEDFAQKPSLPEPDQSTSESFSSPIESLDRPQAPKLKNILADPADSSPKTPIAQTVQSISDNGLFDAFLQGAGLDQNECVTKNQLEAMQRVGRMFRQLVAGTVSVLRSRAEFKSLFRVNVTVIRAADNNPLKFAVSTDDVLKQLIQNKEGGFLESVESIEQGFNDIMNHQLAMQAGIQASLADLLKRFDPKTIEKQFEQGIVLQKKAKCWDSYQDTYRIESEEAVENFFGDAFVEAYEEQMKALTTARNKNEKFGL</sequence>
<feature type="region of interest" description="Disordered" evidence="1">
    <location>
        <begin position="238"/>
        <end position="266"/>
    </location>
</feature>
<protein>
    <submittedName>
        <fullName evidence="3">Type VI secretion system-associated FHA domain protein TagH</fullName>
    </submittedName>
</protein>
<dbReference type="KEGG" id="mbur:EQU24_11275"/>
<dbReference type="RefSeq" id="WP_083877616.1">
    <property type="nucleotide sequence ID" value="NZ_CP035467.1"/>
</dbReference>
<evidence type="ECO:0000259" key="2">
    <source>
        <dbReference type="PROSITE" id="PS50006"/>
    </source>
</evidence>
<gene>
    <name evidence="3" type="primary">tagH</name>
    <name evidence="3" type="ORF">EQU24_11275</name>
</gene>
<dbReference type="CDD" id="cd00060">
    <property type="entry name" value="FHA"/>
    <property type="match status" value="1"/>
</dbReference>
<proteinExistence type="predicted"/>
<dbReference type="InterPro" id="IPR046883">
    <property type="entry name" value="T6SS_FHA_C"/>
</dbReference>
<dbReference type="Proteomes" id="UP000305881">
    <property type="component" value="Chromosome"/>
</dbReference>
<dbReference type="SUPFAM" id="SSF49879">
    <property type="entry name" value="SMAD/FHA domain"/>
    <property type="match status" value="1"/>
</dbReference>
<accession>A0A4P9UNF7</accession>
<dbReference type="STRING" id="675511.GCA_000341735_00780"/>
<dbReference type="PROSITE" id="PS50006">
    <property type="entry name" value="FHA_DOMAIN"/>
    <property type="match status" value="1"/>
</dbReference>
<dbReference type="AlphaFoldDB" id="A0A4P9UNF7"/>
<evidence type="ECO:0000256" key="1">
    <source>
        <dbReference type="SAM" id="MobiDB-lite"/>
    </source>
</evidence>
<organism evidence="3 4">
    <name type="scientific">Methylotuvimicrobium buryatense</name>
    <name type="common">Methylomicrobium buryatense</name>
    <dbReference type="NCBI Taxonomy" id="95641"/>
    <lineage>
        <taxon>Bacteria</taxon>
        <taxon>Pseudomonadati</taxon>
        <taxon>Pseudomonadota</taxon>
        <taxon>Gammaproteobacteria</taxon>
        <taxon>Methylococcales</taxon>
        <taxon>Methylococcaceae</taxon>
        <taxon>Methylotuvimicrobium</taxon>
    </lineage>
</organism>
<dbReference type="Pfam" id="PF00498">
    <property type="entry name" value="FHA"/>
    <property type="match status" value="1"/>
</dbReference>
<reference evidence="4" key="1">
    <citation type="journal article" date="2019" name="J. Bacteriol.">
        <title>A Mutagenic Screen Identifies a TonB-Dependent Receptor Required for the Lanthanide Metal Switch in the Type I Methanotroph 'Methylotuvimicrobium buryatense' 5GB1C.</title>
        <authorList>
            <person name="Groom J.D."/>
            <person name="Ford S.M."/>
            <person name="Pesesky M.W."/>
            <person name="Lidstrom M.E."/>
        </authorList>
    </citation>
    <scope>NUCLEOTIDE SEQUENCE [LARGE SCALE GENOMIC DNA]</scope>
    <source>
        <strain evidence="4">5GB1C</strain>
    </source>
</reference>
<dbReference type="InterPro" id="IPR008984">
    <property type="entry name" value="SMAD_FHA_dom_sf"/>
</dbReference>
<feature type="compositionally biased region" description="Low complexity" evidence="1">
    <location>
        <begin position="249"/>
        <end position="259"/>
    </location>
</feature>
<dbReference type="InterPro" id="IPR000253">
    <property type="entry name" value="FHA_dom"/>
</dbReference>
<dbReference type="NCBIfam" id="TIGR03354">
    <property type="entry name" value="VI_FHA"/>
    <property type="match status" value="1"/>
</dbReference>